<keyword evidence="2" id="KW-1185">Reference proteome</keyword>
<dbReference type="AlphaFoldDB" id="A0A0E3S441"/>
<organism evidence="1 2">
    <name type="scientific">Methanosarcina lacustris Z-7289</name>
    <dbReference type="NCBI Taxonomy" id="1434111"/>
    <lineage>
        <taxon>Archaea</taxon>
        <taxon>Methanobacteriati</taxon>
        <taxon>Methanobacteriota</taxon>
        <taxon>Stenosarchaea group</taxon>
        <taxon>Methanomicrobia</taxon>
        <taxon>Methanosarcinales</taxon>
        <taxon>Methanosarcinaceae</taxon>
        <taxon>Methanosarcina</taxon>
    </lineage>
</organism>
<gene>
    <name evidence="1" type="ORF">MSLAZ_0651</name>
</gene>
<dbReference type="KEGG" id="mls:MSLAZ_0651"/>
<dbReference type="PATRIC" id="fig|1434111.4.peg.822"/>
<sequence length="143" mass="16867">MVSLEGEIFSQDRYYHPRPDYGEKVPIQVLNFRRVFAAWSPKLKNTLYFEKAPEVPEEDGLKRVREITLLQVYDWLAGREGLIELTGPEFEQFMGVYEAFLQQSGEIQYLRQKNGRKTENLFELQVSPYIIREVKKGIFSDKL</sequence>
<dbReference type="OrthoDB" id="135573at2157"/>
<accession>A0A0E3S441</accession>
<proteinExistence type="predicted"/>
<dbReference type="HOGENOM" id="CLU_155672_0_0_2"/>
<dbReference type="EMBL" id="CP009515">
    <property type="protein sequence ID" value="AKB73912.1"/>
    <property type="molecule type" value="Genomic_DNA"/>
</dbReference>
<evidence type="ECO:0000313" key="1">
    <source>
        <dbReference type="EMBL" id="AKB73912.1"/>
    </source>
</evidence>
<evidence type="ECO:0000313" key="2">
    <source>
        <dbReference type="Proteomes" id="UP000033072"/>
    </source>
</evidence>
<dbReference type="Proteomes" id="UP000033072">
    <property type="component" value="Chromosome"/>
</dbReference>
<protein>
    <submittedName>
        <fullName evidence="1">Uncharacterized protein</fullName>
    </submittedName>
</protein>
<name>A0A0E3S441_9EURY</name>
<reference evidence="1 2" key="1">
    <citation type="submission" date="2014-07" db="EMBL/GenBank/DDBJ databases">
        <title>Methanogenic archaea and the global carbon cycle.</title>
        <authorList>
            <person name="Henriksen J.R."/>
            <person name="Luke J."/>
            <person name="Reinhart S."/>
            <person name="Benedict M.N."/>
            <person name="Youngblut N.D."/>
            <person name="Metcalf M.E."/>
            <person name="Whitaker R.J."/>
            <person name="Metcalf W.W."/>
        </authorList>
    </citation>
    <scope>NUCLEOTIDE SEQUENCE [LARGE SCALE GENOMIC DNA]</scope>
    <source>
        <strain evidence="1 2">Z-7289</strain>
    </source>
</reference>